<name>A0A640VMC0_9RHOB</name>
<accession>A0A640VMC0</accession>
<keyword evidence="2" id="KW-1185">Reference proteome</keyword>
<evidence type="ECO:0000313" key="1">
    <source>
        <dbReference type="EMBL" id="GFE48784.1"/>
    </source>
</evidence>
<gene>
    <name evidence="1" type="ORF">So717_05370</name>
</gene>
<dbReference type="AlphaFoldDB" id="A0A640VMC0"/>
<evidence type="ECO:0000313" key="2">
    <source>
        <dbReference type="Proteomes" id="UP000436522"/>
    </source>
</evidence>
<reference evidence="1 2" key="1">
    <citation type="submission" date="2019-12" db="EMBL/GenBank/DDBJ databases">
        <title>Roseobacter cerasinus sp. nov., isolated from seawater around aquaculture.</title>
        <authorList>
            <person name="Muramatsu S."/>
            <person name="Takabe Y."/>
            <person name="Mori K."/>
            <person name="Takaichi S."/>
            <person name="Hanada S."/>
        </authorList>
    </citation>
    <scope>NUCLEOTIDE SEQUENCE [LARGE SCALE GENOMIC DNA]</scope>
    <source>
        <strain evidence="1 2">AI77</strain>
    </source>
</reference>
<organism evidence="1 2">
    <name type="scientific">Roseobacter cerasinus</name>
    <dbReference type="NCBI Taxonomy" id="2602289"/>
    <lineage>
        <taxon>Bacteria</taxon>
        <taxon>Pseudomonadati</taxon>
        <taxon>Pseudomonadota</taxon>
        <taxon>Alphaproteobacteria</taxon>
        <taxon>Rhodobacterales</taxon>
        <taxon>Roseobacteraceae</taxon>
        <taxon>Roseobacter</taxon>
    </lineage>
</organism>
<protein>
    <submittedName>
        <fullName evidence="1">Uncharacterized protein</fullName>
    </submittedName>
</protein>
<comment type="caution">
    <text evidence="1">The sequence shown here is derived from an EMBL/GenBank/DDBJ whole genome shotgun (WGS) entry which is preliminary data.</text>
</comment>
<dbReference type="EMBL" id="BLIV01000001">
    <property type="protein sequence ID" value="GFE48784.1"/>
    <property type="molecule type" value="Genomic_DNA"/>
</dbReference>
<proteinExistence type="predicted"/>
<dbReference type="RefSeq" id="WP_159974645.1">
    <property type="nucleotide sequence ID" value="NZ_BLIV01000001.1"/>
</dbReference>
<sequence>MSPIEPYSNEDVPELAIDRQSILNFISQYEPFLSSVTDVLRKHLDRQFEGSHEYVPATLLFNPFVADHVFWIGSSKEYGNRKADDALLRLKRFDRWLSNGRFQKMKKEKKKQVFDAILLLSGPLYYLVLEAVRSADPAQIRSAIHFLIKHQEQCLVAQAGQGGKYRAFRTAVALRAIFEVYSDVPITDGEKYGAPSGVFCKCLEELFNIGRIEGGFRHYARKAKGCQADDPLLTSFKNEL</sequence>
<dbReference type="Proteomes" id="UP000436522">
    <property type="component" value="Unassembled WGS sequence"/>
</dbReference>
<dbReference type="OrthoDB" id="9819447at2"/>